<dbReference type="EMBL" id="GBRH01234348">
    <property type="protein sequence ID" value="JAD63547.1"/>
    <property type="molecule type" value="Transcribed_RNA"/>
</dbReference>
<reference evidence="1" key="2">
    <citation type="journal article" date="2015" name="Data Brief">
        <title>Shoot transcriptome of the giant reed, Arundo donax.</title>
        <authorList>
            <person name="Barrero R.A."/>
            <person name="Guerrero F.D."/>
            <person name="Moolhuijzen P."/>
            <person name="Goolsby J.A."/>
            <person name="Tidwell J."/>
            <person name="Bellgard S.E."/>
            <person name="Bellgard M.I."/>
        </authorList>
    </citation>
    <scope>NUCLEOTIDE SEQUENCE</scope>
    <source>
        <tissue evidence="1">Shoot tissue taken approximately 20 cm above the soil surface</tissue>
    </source>
</reference>
<dbReference type="AlphaFoldDB" id="A0A0A9BWC3"/>
<sequence>MTRGLDPAKIKPLKQYLDPDLYTVMDYK</sequence>
<proteinExistence type="predicted"/>
<organism evidence="1">
    <name type="scientific">Arundo donax</name>
    <name type="common">Giant reed</name>
    <name type="synonym">Donax arundinaceus</name>
    <dbReference type="NCBI Taxonomy" id="35708"/>
    <lineage>
        <taxon>Eukaryota</taxon>
        <taxon>Viridiplantae</taxon>
        <taxon>Streptophyta</taxon>
        <taxon>Embryophyta</taxon>
        <taxon>Tracheophyta</taxon>
        <taxon>Spermatophyta</taxon>
        <taxon>Magnoliopsida</taxon>
        <taxon>Liliopsida</taxon>
        <taxon>Poales</taxon>
        <taxon>Poaceae</taxon>
        <taxon>PACMAD clade</taxon>
        <taxon>Arundinoideae</taxon>
        <taxon>Arundineae</taxon>
        <taxon>Arundo</taxon>
    </lineage>
</organism>
<name>A0A0A9BWC3_ARUDO</name>
<evidence type="ECO:0000313" key="1">
    <source>
        <dbReference type="EMBL" id="JAD63547.1"/>
    </source>
</evidence>
<reference evidence="1" key="1">
    <citation type="submission" date="2014-09" db="EMBL/GenBank/DDBJ databases">
        <authorList>
            <person name="Magalhaes I.L.F."/>
            <person name="Oliveira U."/>
            <person name="Santos F.R."/>
            <person name="Vidigal T.H.D.A."/>
            <person name="Brescovit A.D."/>
            <person name="Santos A.J."/>
        </authorList>
    </citation>
    <scope>NUCLEOTIDE SEQUENCE</scope>
    <source>
        <tissue evidence="1">Shoot tissue taken approximately 20 cm above the soil surface</tissue>
    </source>
</reference>
<accession>A0A0A9BWC3</accession>
<protein>
    <submittedName>
        <fullName evidence="1">Uncharacterized protein</fullName>
    </submittedName>
</protein>